<dbReference type="EMBL" id="JBHSOD010000044">
    <property type="protein sequence ID" value="MFC5888730.1"/>
    <property type="molecule type" value="Genomic_DNA"/>
</dbReference>
<accession>A0ABW1F4F3</accession>
<comment type="caution">
    <text evidence="2">The sequence shown here is derived from an EMBL/GenBank/DDBJ whole genome shotgun (WGS) entry which is preliminary data.</text>
</comment>
<dbReference type="RefSeq" id="WP_345330246.1">
    <property type="nucleotide sequence ID" value="NZ_BAAAVH010000111.1"/>
</dbReference>
<name>A0ABW1F4F3_9ACTN</name>
<protein>
    <submittedName>
        <fullName evidence="2">Uncharacterized protein</fullName>
    </submittedName>
</protein>
<organism evidence="2 3">
    <name type="scientific">Kitasatospora aburaviensis</name>
    <dbReference type="NCBI Taxonomy" id="67265"/>
    <lineage>
        <taxon>Bacteria</taxon>
        <taxon>Bacillati</taxon>
        <taxon>Actinomycetota</taxon>
        <taxon>Actinomycetes</taxon>
        <taxon>Kitasatosporales</taxon>
        <taxon>Streptomycetaceae</taxon>
        <taxon>Kitasatospora</taxon>
    </lineage>
</organism>
<dbReference type="Proteomes" id="UP001596067">
    <property type="component" value="Unassembled WGS sequence"/>
</dbReference>
<evidence type="ECO:0000313" key="2">
    <source>
        <dbReference type="EMBL" id="MFC5888730.1"/>
    </source>
</evidence>
<evidence type="ECO:0000313" key="3">
    <source>
        <dbReference type="Proteomes" id="UP001596067"/>
    </source>
</evidence>
<evidence type="ECO:0000256" key="1">
    <source>
        <dbReference type="SAM" id="MobiDB-lite"/>
    </source>
</evidence>
<reference evidence="3" key="1">
    <citation type="journal article" date="2019" name="Int. J. Syst. Evol. Microbiol.">
        <title>The Global Catalogue of Microorganisms (GCM) 10K type strain sequencing project: providing services to taxonomists for standard genome sequencing and annotation.</title>
        <authorList>
            <consortium name="The Broad Institute Genomics Platform"/>
            <consortium name="The Broad Institute Genome Sequencing Center for Infectious Disease"/>
            <person name="Wu L."/>
            <person name="Ma J."/>
        </authorList>
    </citation>
    <scope>NUCLEOTIDE SEQUENCE [LARGE SCALE GENOMIC DNA]</scope>
    <source>
        <strain evidence="3">CGMCC 4.1469</strain>
    </source>
</reference>
<feature type="region of interest" description="Disordered" evidence="1">
    <location>
        <begin position="46"/>
        <end position="67"/>
    </location>
</feature>
<gene>
    <name evidence="2" type="ORF">ACFP0N_27560</name>
</gene>
<proteinExistence type="predicted"/>
<keyword evidence="3" id="KW-1185">Reference proteome</keyword>
<sequence>MTETQPAWHTVSSSAQQALADGTETGIAESLALWTRWWHDLVGGRTSADQADAPHTLTDAPTLCTSG</sequence>